<keyword evidence="1" id="KW-0732">Signal</keyword>
<dbReference type="eggNOG" id="COG3755">
    <property type="taxonomic scope" value="Bacteria"/>
</dbReference>
<feature type="signal peptide" evidence="1">
    <location>
        <begin position="1"/>
        <end position="20"/>
    </location>
</feature>
<dbReference type="AlphaFoldDB" id="I2B742"/>
<feature type="chain" id="PRO_5003655150" description="Lysozyme inhibitor LprI-like N-terminal domain-containing protein" evidence="1">
    <location>
        <begin position="21"/>
        <end position="133"/>
    </location>
</feature>
<dbReference type="EMBL" id="CP001560">
    <property type="protein sequence ID" value="AFJ46346.1"/>
    <property type="molecule type" value="Genomic_DNA"/>
</dbReference>
<gene>
    <name evidence="3" type="ordered locus">EBL_c12430</name>
</gene>
<keyword evidence="4" id="KW-1185">Reference proteome</keyword>
<evidence type="ECO:0000313" key="3">
    <source>
        <dbReference type="EMBL" id="AFJ46346.1"/>
    </source>
</evidence>
<dbReference type="KEGG" id="ebt:EBL_c12430"/>
<sequence>MRHYWLFSCLLGLYALPALAGSPARPAYPYSAQYQKCVANAANEMTSLMCVSDEHEKWDARLNKAWQAALKTRQNAPAWRQAQRTWITFRDRQCSIYNFAGNGSGDKTLSEICLLNMTIERTLQLEDNNWPAS</sequence>
<evidence type="ECO:0000313" key="4">
    <source>
        <dbReference type="Proteomes" id="UP000001955"/>
    </source>
</evidence>
<accession>I2B742</accession>
<evidence type="ECO:0000259" key="2">
    <source>
        <dbReference type="Pfam" id="PF07007"/>
    </source>
</evidence>
<dbReference type="Proteomes" id="UP000001955">
    <property type="component" value="Chromosome"/>
</dbReference>
<dbReference type="HOGENOM" id="CLU_128596_8_2_6"/>
<accession>K6VT52</accession>
<evidence type="ECO:0000256" key="1">
    <source>
        <dbReference type="SAM" id="SignalP"/>
    </source>
</evidence>
<proteinExistence type="predicted"/>
<reference evidence="3 4" key="1">
    <citation type="journal article" date="2012" name="J. Bacteriol.">
        <title>Complete genome sequence of the B12-producing Shimwellia blattae strain DSM 4481, isolated from a cockroach.</title>
        <authorList>
            <person name="Brzuszkiewicz E."/>
            <person name="Waschkowitz T."/>
            <person name="Wiezer A."/>
            <person name="Daniel R."/>
        </authorList>
    </citation>
    <scope>NUCLEOTIDE SEQUENCE [LARGE SCALE GENOMIC DNA]</scope>
    <source>
        <strain evidence="4">ATCC 29907 / DSM 4481 / JCM 1650 / NBRC 105725 / CDC 9005-74</strain>
    </source>
</reference>
<dbReference type="Gene3D" id="1.20.1270.180">
    <property type="match status" value="1"/>
</dbReference>
<protein>
    <recommendedName>
        <fullName evidence="2">Lysozyme inhibitor LprI-like N-terminal domain-containing protein</fullName>
    </recommendedName>
</protein>
<name>I2B742_SHIBC</name>
<dbReference type="RefSeq" id="WP_002439732.1">
    <property type="nucleotide sequence ID" value="NC_017910.1"/>
</dbReference>
<feature type="domain" description="Lysozyme inhibitor LprI-like N-terminal" evidence="2">
    <location>
        <begin position="37"/>
        <end position="125"/>
    </location>
</feature>
<organism evidence="3 4">
    <name type="scientific">Shimwellia blattae (strain ATCC 29907 / DSM 4481 / JCM 1650 / NBRC 105725 / CDC 9005-74)</name>
    <name type="common">Escherichia blattae</name>
    <dbReference type="NCBI Taxonomy" id="630626"/>
    <lineage>
        <taxon>Bacteria</taxon>
        <taxon>Pseudomonadati</taxon>
        <taxon>Pseudomonadota</taxon>
        <taxon>Gammaproteobacteria</taxon>
        <taxon>Enterobacterales</taxon>
        <taxon>Enterobacteriaceae</taxon>
        <taxon>Shimwellia</taxon>
    </lineage>
</organism>
<dbReference type="Pfam" id="PF07007">
    <property type="entry name" value="LprI"/>
    <property type="match status" value="1"/>
</dbReference>
<dbReference type="STRING" id="630626.EBL_c12430"/>
<dbReference type="OrthoDB" id="7340239at2"/>
<dbReference type="InterPro" id="IPR009739">
    <property type="entry name" value="LprI-like_N"/>
</dbReference>